<gene>
    <name evidence="1" type="ORF">MST27_05000</name>
</gene>
<protein>
    <submittedName>
        <fullName evidence="1">Uncharacterized protein</fullName>
    </submittedName>
</protein>
<keyword evidence="2" id="KW-1185">Reference proteome</keyword>
<dbReference type="EMBL" id="JALGRD010000002">
    <property type="protein sequence ID" value="MCJ0972724.1"/>
    <property type="molecule type" value="Genomic_DNA"/>
</dbReference>
<dbReference type="Proteomes" id="UP001139682">
    <property type="component" value="Unassembled WGS sequence"/>
</dbReference>
<reference evidence="1" key="1">
    <citation type="submission" date="2022-03" db="EMBL/GenBank/DDBJ databases">
        <title>Pseudomonas marianensis sp. nov., a marine bacterium isolated from deep-sea sediments of the Mariana Trench.</title>
        <authorList>
            <person name="Wei Y."/>
        </authorList>
    </citation>
    <scope>NUCLEOTIDE SEQUENCE</scope>
    <source>
        <strain evidence="1">PS1</strain>
    </source>
</reference>
<sequence>MNLDDTIRAMAALGRSKGQVREALGISRNTFAEIVKLLPDIEWQLSAETLAAMRAGARRAAEIRKAKHLHTVNGITGSIPDLCAWFGQCTPQYARRRIQQGMTVAQAVTTPLSRRRKKEAA</sequence>
<comment type="caution">
    <text evidence="1">The sequence shown here is derived from an EMBL/GenBank/DDBJ whole genome shotgun (WGS) entry which is preliminary data.</text>
</comment>
<accession>A0A9X2ARA6</accession>
<dbReference type="RefSeq" id="WP_243604907.1">
    <property type="nucleotide sequence ID" value="NZ_JALGRD010000002.1"/>
</dbReference>
<dbReference type="AlphaFoldDB" id="A0A9X2ARA6"/>
<proteinExistence type="predicted"/>
<organism evidence="1 2">
    <name type="scientific">Stutzerimonas marianensis</name>
    <dbReference type="NCBI Taxonomy" id="2929513"/>
    <lineage>
        <taxon>Bacteria</taxon>
        <taxon>Pseudomonadati</taxon>
        <taxon>Pseudomonadota</taxon>
        <taxon>Gammaproteobacteria</taxon>
        <taxon>Pseudomonadales</taxon>
        <taxon>Pseudomonadaceae</taxon>
        <taxon>Stutzerimonas</taxon>
    </lineage>
</organism>
<name>A0A9X2ARA6_9GAMM</name>
<evidence type="ECO:0000313" key="2">
    <source>
        <dbReference type="Proteomes" id="UP001139682"/>
    </source>
</evidence>
<evidence type="ECO:0000313" key="1">
    <source>
        <dbReference type="EMBL" id="MCJ0972724.1"/>
    </source>
</evidence>